<dbReference type="STRING" id="159291.SAMN05920897_10927"/>
<reference evidence="3" key="1">
    <citation type="submission" date="2017-01" db="EMBL/GenBank/DDBJ databases">
        <authorList>
            <person name="Varghese N."/>
            <person name="Submissions S."/>
        </authorList>
    </citation>
    <scope>NUCLEOTIDE SEQUENCE [LARGE SCALE GENOMIC DNA]</scope>
    <source>
        <strain evidence="3">ASpG1</strain>
    </source>
</reference>
<accession>A0A1N6SWK0</accession>
<dbReference type="Proteomes" id="UP000186400">
    <property type="component" value="Unassembled WGS sequence"/>
</dbReference>
<dbReference type="SUPFAM" id="SSF46785">
    <property type="entry name" value="Winged helix' DNA-binding domain"/>
    <property type="match status" value="1"/>
</dbReference>
<keyword evidence="3" id="KW-1185">Reference proteome</keyword>
<dbReference type="AlphaFoldDB" id="A0A1N6SWK0"/>
<dbReference type="GO" id="GO:0006950">
    <property type="term" value="P:response to stress"/>
    <property type="evidence" value="ECO:0007669"/>
    <property type="project" value="TreeGrafter"/>
</dbReference>
<name>A0A1N6SWK0_9SPIO</name>
<feature type="domain" description="HTH marR-type" evidence="1">
    <location>
        <begin position="8"/>
        <end position="140"/>
    </location>
</feature>
<dbReference type="InterPro" id="IPR039422">
    <property type="entry name" value="MarR/SlyA-like"/>
</dbReference>
<dbReference type="RefSeq" id="WP_018525153.1">
    <property type="nucleotide sequence ID" value="NZ_FTMS01000009.1"/>
</dbReference>
<dbReference type="PROSITE" id="PS50995">
    <property type="entry name" value="HTH_MARR_2"/>
    <property type="match status" value="1"/>
</dbReference>
<dbReference type="PANTHER" id="PTHR33164:SF89">
    <property type="entry name" value="MARR FAMILY REGULATORY PROTEIN"/>
    <property type="match status" value="1"/>
</dbReference>
<dbReference type="InterPro" id="IPR000835">
    <property type="entry name" value="HTH_MarR-typ"/>
</dbReference>
<organism evidence="2 3">
    <name type="scientific">Alkalispirochaeta americana</name>
    <dbReference type="NCBI Taxonomy" id="159291"/>
    <lineage>
        <taxon>Bacteria</taxon>
        <taxon>Pseudomonadati</taxon>
        <taxon>Spirochaetota</taxon>
        <taxon>Spirochaetia</taxon>
        <taxon>Spirochaetales</taxon>
        <taxon>Spirochaetaceae</taxon>
        <taxon>Alkalispirochaeta</taxon>
    </lineage>
</organism>
<dbReference type="Pfam" id="PF01047">
    <property type="entry name" value="MarR"/>
    <property type="match status" value="1"/>
</dbReference>
<dbReference type="PRINTS" id="PR00598">
    <property type="entry name" value="HTHMARR"/>
</dbReference>
<dbReference type="InterPro" id="IPR036388">
    <property type="entry name" value="WH-like_DNA-bd_sf"/>
</dbReference>
<dbReference type="EMBL" id="FTMS01000009">
    <property type="protein sequence ID" value="SIQ45404.1"/>
    <property type="molecule type" value="Genomic_DNA"/>
</dbReference>
<dbReference type="InterPro" id="IPR011991">
    <property type="entry name" value="ArsR-like_HTH"/>
</dbReference>
<evidence type="ECO:0000313" key="3">
    <source>
        <dbReference type="Proteomes" id="UP000186400"/>
    </source>
</evidence>
<dbReference type="PANTHER" id="PTHR33164">
    <property type="entry name" value="TRANSCRIPTIONAL REGULATOR, MARR FAMILY"/>
    <property type="match status" value="1"/>
</dbReference>
<dbReference type="InterPro" id="IPR036390">
    <property type="entry name" value="WH_DNA-bd_sf"/>
</dbReference>
<gene>
    <name evidence="2" type="ORF">SAMN05920897_10927</name>
</gene>
<protein>
    <submittedName>
        <fullName evidence="2">Transcriptional regulator, MarR family</fullName>
    </submittedName>
</protein>
<dbReference type="SMART" id="SM00347">
    <property type="entry name" value="HTH_MARR"/>
    <property type="match status" value="1"/>
</dbReference>
<evidence type="ECO:0000313" key="2">
    <source>
        <dbReference type="EMBL" id="SIQ45404.1"/>
    </source>
</evidence>
<sequence>MTNNLDTSTFVLSTLRKIIRAIDIHSRQLSKQYGLTGPQLVVISEIGQYGSMTIGELARRISLSQATVTTILDRLEIKGLATRMRGSEDKRRVYVSITEKAQEILETHPNFLQEGFVKRFNALEDWEQTLILSSIQRIAAMMNTSTLPPEAYDIDPDPEG</sequence>
<proteinExistence type="predicted"/>
<dbReference type="OrthoDB" id="166070at2"/>
<dbReference type="Gene3D" id="1.10.10.10">
    <property type="entry name" value="Winged helix-like DNA-binding domain superfamily/Winged helix DNA-binding domain"/>
    <property type="match status" value="1"/>
</dbReference>
<dbReference type="GO" id="GO:0003700">
    <property type="term" value="F:DNA-binding transcription factor activity"/>
    <property type="evidence" value="ECO:0007669"/>
    <property type="project" value="InterPro"/>
</dbReference>
<evidence type="ECO:0000259" key="1">
    <source>
        <dbReference type="PROSITE" id="PS50995"/>
    </source>
</evidence>
<dbReference type="CDD" id="cd00090">
    <property type="entry name" value="HTH_ARSR"/>
    <property type="match status" value="1"/>
</dbReference>